<keyword evidence="2" id="KW-0175">Coiled coil</keyword>
<evidence type="ECO:0000313" key="7">
    <source>
        <dbReference type="EMBL" id="SEQ48799.1"/>
    </source>
</evidence>
<feature type="domain" description="TonB-dependent receptor plug" evidence="4">
    <location>
        <begin position="404"/>
        <end position="472"/>
    </location>
</feature>
<keyword evidence="1" id="KW-1134">Transmembrane beta strand</keyword>
<dbReference type="Gene3D" id="2.60.40.1120">
    <property type="entry name" value="Carboxypeptidase-like, regulatory domain"/>
    <property type="match status" value="1"/>
</dbReference>
<dbReference type="OrthoDB" id="634585at2"/>
<evidence type="ECO:0000259" key="4">
    <source>
        <dbReference type="Pfam" id="PF07715"/>
    </source>
</evidence>
<dbReference type="InterPro" id="IPR037066">
    <property type="entry name" value="Plug_dom_sf"/>
</dbReference>
<proteinExistence type="inferred from homology"/>
<dbReference type="InterPro" id="IPR037291">
    <property type="entry name" value="DUF4139"/>
</dbReference>
<dbReference type="SUPFAM" id="SSF56935">
    <property type="entry name" value="Porins"/>
    <property type="match status" value="1"/>
</dbReference>
<comment type="subcellular location">
    <subcellularLocation>
        <location evidence="1">Cell outer membrane</location>
        <topology evidence="1">Multi-pass membrane protein</topology>
    </subcellularLocation>
</comment>
<feature type="signal peptide" evidence="3">
    <location>
        <begin position="1"/>
        <end position="17"/>
    </location>
</feature>
<dbReference type="EMBL" id="FOFN01000002">
    <property type="protein sequence ID" value="SEQ48799.1"/>
    <property type="molecule type" value="Genomic_DNA"/>
</dbReference>
<evidence type="ECO:0000256" key="2">
    <source>
        <dbReference type="SAM" id="Coils"/>
    </source>
</evidence>
<feature type="domain" description="DUF4140" evidence="6">
    <location>
        <begin position="30"/>
        <end position="127"/>
    </location>
</feature>
<keyword evidence="8" id="KW-1185">Reference proteome</keyword>
<dbReference type="SUPFAM" id="SSF49464">
    <property type="entry name" value="Carboxypeptidase regulatory domain-like"/>
    <property type="match status" value="1"/>
</dbReference>
<evidence type="ECO:0000256" key="3">
    <source>
        <dbReference type="SAM" id="SignalP"/>
    </source>
</evidence>
<gene>
    <name evidence="7" type="ORF">SAMN05421824_1784</name>
</gene>
<accession>A0A1H9GFG8</accession>
<dbReference type="Pfam" id="PF13600">
    <property type="entry name" value="DUF4140"/>
    <property type="match status" value="1"/>
</dbReference>
<feature type="coiled-coil region" evidence="2">
    <location>
        <begin position="104"/>
        <end position="138"/>
    </location>
</feature>
<dbReference type="Pfam" id="PF07715">
    <property type="entry name" value="Plug"/>
    <property type="match status" value="1"/>
</dbReference>
<feature type="coiled-coil region" evidence="2">
    <location>
        <begin position="164"/>
        <end position="191"/>
    </location>
</feature>
<dbReference type="PANTHER" id="PTHR31005">
    <property type="entry name" value="DUF4139 DOMAIN-CONTAINING PROTEIN"/>
    <property type="match status" value="1"/>
</dbReference>
<keyword evidence="1" id="KW-0998">Cell outer membrane</keyword>
<dbReference type="STRING" id="419940.SAMN05421824_1784"/>
<feature type="chain" id="PRO_5011434768" description="TonB-dependent outer membrane receptor, SusC/RagA subfamily, signature region" evidence="3">
    <location>
        <begin position="18"/>
        <end position="693"/>
    </location>
</feature>
<dbReference type="PANTHER" id="PTHR31005:SF8">
    <property type="entry name" value="DUF4139 DOMAIN-CONTAINING PROTEIN"/>
    <property type="match status" value="1"/>
</dbReference>
<dbReference type="RefSeq" id="WP_092578648.1">
    <property type="nucleotide sequence ID" value="NZ_FOFN01000002.1"/>
</dbReference>
<evidence type="ECO:0000259" key="6">
    <source>
        <dbReference type="Pfam" id="PF13600"/>
    </source>
</evidence>
<feature type="domain" description="DUF4139" evidence="5">
    <location>
        <begin position="215"/>
        <end position="687"/>
    </location>
</feature>
<dbReference type="Proteomes" id="UP000198999">
    <property type="component" value="Unassembled WGS sequence"/>
</dbReference>
<name>A0A1H9GFG8_9FLAO</name>
<dbReference type="InterPro" id="IPR039426">
    <property type="entry name" value="TonB-dep_rcpt-like"/>
</dbReference>
<dbReference type="PROSITE" id="PS52016">
    <property type="entry name" value="TONB_DEPENDENT_REC_3"/>
    <property type="match status" value="1"/>
</dbReference>
<organism evidence="7 8">
    <name type="scientific">Hyunsoonleella jejuensis</name>
    <dbReference type="NCBI Taxonomy" id="419940"/>
    <lineage>
        <taxon>Bacteria</taxon>
        <taxon>Pseudomonadati</taxon>
        <taxon>Bacteroidota</taxon>
        <taxon>Flavobacteriia</taxon>
        <taxon>Flavobacteriales</taxon>
        <taxon>Flavobacteriaceae</taxon>
    </lineage>
</organism>
<dbReference type="InterPro" id="IPR012910">
    <property type="entry name" value="Plug_dom"/>
</dbReference>
<dbReference type="GO" id="GO:0009279">
    <property type="term" value="C:cell outer membrane"/>
    <property type="evidence" value="ECO:0007669"/>
    <property type="project" value="UniProtKB-SubCell"/>
</dbReference>
<protein>
    <recommendedName>
        <fullName evidence="9">TonB-dependent outer membrane receptor, SusC/RagA subfamily, signature region</fullName>
    </recommendedName>
</protein>
<comment type="similarity">
    <text evidence="1">Belongs to the TonB-dependent receptor family.</text>
</comment>
<evidence type="ECO:0000259" key="5">
    <source>
        <dbReference type="Pfam" id="PF13598"/>
    </source>
</evidence>
<reference evidence="7 8" key="1">
    <citation type="submission" date="2016-10" db="EMBL/GenBank/DDBJ databases">
        <authorList>
            <person name="de Groot N.N."/>
        </authorList>
    </citation>
    <scope>NUCLEOTIDE SEQUENCE [LARGE SCALE GENOMIC DNA]</scope>
    <source>
        <strain evidence="7 8">DSM 21035</strain>
    </source>
</reference>
<dbReference type="Gene3D" id="2.170.130.10">
    <property type="entry name" value="TonB-dependent receptor, plug domain"/>
    <property type="match status" value="1"/>
</dbReference>
<dbReference type="Pfam" id="PF13715">
    <property type="entry name" value="CarbopepD_reg_2"/>
    <property type="match status" value="1"/>
</dbReference>
<dbReference type="InterPro" id="IPR025554">
    <property type="entry name" value="DUF4140"/>
</dbReference>
<evidence type="ECO:0000256" key="1">
    <source>
        <dbReference type="PROSITE-ProRule" id="PRU01360"/>
    </source>
</evidence>
<dbReference type="InterPro" id="IPR011935">
    <property type="entry name" value="CHP02231"/>
</dbReference>
<keyword evidence="1" id="KW-0813">Transport</keyword>
<keyword evidence="3" id="KW-0732">Signal</keyword>
<keyword evidence="1" id="KW-0472">Membrane</keyword>
<dbReference type="NCBIfam" id="TIGR02231">
    <property type="entry name" value="mucoidy inhibitor MuiA family protein"/>
    <property type="match status" value="2"/>
</dbReference>
<dbReference type="InterPro" id="IPR008969">
    <property type="entry name" value="CarboxyPept-like_regulatory"/>
</dbReference>
<evidence type="ECO:0000313" key="8">
    <source>
        <dbReference type="Proteomes" id="UP000198999"/>
    </source>
</evidence>
<dbReference type="Pfam" id="PF13598">
    <property type="entry name" value="DUF4139"/>
    <property type="match status" value="1"/>
</dbReference>
<dbReference type="AlphaFoldDB" id="A0A1H9GFG8"/>
<keyword evidence="1" id="KW-0812">Transmembrane</keyword>
<evidence type="ECO:0008006" key="9">
    <source>
        <dbReference type="Google" id="ProtNLM"/>
    </source>
</evidence>
<sequence length="693" mass="77008">MKYLFFLFVFSSSFIFANPTNPTKSSVKAVTVFVDGAQVTRHSKINLPQGTTEFSFTKLSPHIQENSIQISGLNGASILSINYAINHINKLDKTDAVTKFQNEMDAINDSIRKEQDLMEGYEQEIKIIEENRRLGNDNQVVDLEKLKKFAAYYRKRITELKGLMHQSLKKNNDYKKQIQDIKNQLAELNVDDKIQTGEIKVKLSSNTTKQLNLIIKYNVSKSGWFPVYDLKAKDINKPLELNYKAHVYQNTGVSWDNIKLTLSTNDPNTNNLKPNIDTKYLNFVSRYSNYKSENATKRYDFKHNPFVKHITGVITDASGLPLPGANILIKGTTIGTTSDFDGNFSLDAKGGEALEVSYLGYSSETIPIHSSVINVSLQEDVSQLDEVVVVGYGTSNYNTISGSVAGISSSSNIKIRGVGSIKSKGEPLYVIDGTPSSAGDFKKIDPDMIVHVDVLKNSDATNIYGSRASNGVIIITTKKGSYTSNGDIISEGITNTNFEIQKLATIASDGDITVIAIDNFELPASFTYFTAPVINENVFLTAKIGDWQKLNLLPGEANIYFEDSYSGVTAINPYANTDSLTVSLGIDPNVIVTRKSVNDFKKTNFIGNNRIVEKSYKIEIKNNKTSPVDVVIVDRIPVSQNKDIKVDDIDSGNSDYNSKKGILKWKTKINSGNSNTYKFGYTVKYPKFRKINL</sequence>